<evidence type="ECO:0000313" key="2">
    <source>
        <dbReference type="Proteomes" id="UP000290407"/>
    </source>
</evidence>
<dbReference type="EMBL" id="SBLB01000003">
    <property type="protein sequence ID" value="RYC69846.1"/>
    <property type="molecule type" value="Genomic_DNA"/>
</dbReference>
<protein>
    <submittedName>
        <fullName evidence="1">Uncharacterized protein</fullName>
    </submittedName>
</protein>
<evidence type="ECO:0000313" key="1">
    <source>
        <dbReference type="EMBL" id="RYC69846.1"/>
    </source>
</evidence>
<organism evidence="1 2">
    <name type="scientific">Spirosoma sordidisoli</name>
    <dbReference type="NCBI Taxonomy" id="2502893"/>
    <lineage>
        <taxon>Bacteria</taxon>
        <taxon>Pseudomonadati</taxon>
        <taxon>Bacteroidota</taxon>
        <taxon>Cytophagia</taxon>
        <taxon>Cytophagales</taxon>
        <taxon>Cytophagaceae</taxon>
        <taxon>Spirosoma</taxon>
    </lineage>
</organism>
<dbReference type="AlphaFoldDB" id="A0A4Q2UKT5"/>
<name>A0A4Q2UKT5_9BACT</name>
<gene>
    <name evidence="1" type="ORF">EQG79_14740</name>
</gene>
<dbReference type="Gene3D" id="2.180.10.10">
    <property type="entry name" value="RHS repeat-associated core"/>
    <property type="match status" value="1"/>
</dbReference>
<proteinExistence type="predicted"/>
<dbReference type="RefSeq" id="WP_129602196.1">
    <property type="nucleotide sequence ID" value="NZ_SBLB01000003.1"/>
</dbReference>
<accession>A0A4Q2UKT5</accession>
<sequence>MVHITRSLTGLTISLFLGLSACTQNQSLVEPEPPQLLRLGATRTNDPGQPRLRLKRTVSTSPGLPGITEFLYDQQGRQSGYVYLGDTATFTYDANDRITSILYSYTTRENVTGEQTIFAYDDAQREVRATLSLLTTINGQYAPLRAIKTSVYRMDGQNQPIGFTDTSPQSGASSAYEQTFAGGNLSRTISQAGSSSRVASDFTYDNRSNPFFGLIGPGIGDMRRFSRNNVLKLSMIDNFGSPTQAQPRDVYTIQYEFNEQGLPTRAVSPGVVLRYEYESY</sequence>
<dbReference type="Proteomes" id="UP000290407">
    <property type="component" value="Unassembled WGS sequence"/>
</dbReference>
<comment type="caution">
    <text evidence="1">The sequence shown here is derived from an EMBL/GenBank/DDBJ whole genome shotgun (WGS) entry which is preliminary data.</text>
</comment>
<dbReference type="PROSITE" id="PS51257">
    <property type="entry name" value="PROKAR_LIPOPROTEIN"/>
    <property type="match status" value="1"/>
</dbReference>
<reference evidence="1 2" key="1">
    <citation type="submission" date="2019-01" db="EMBL/GenBank/DDBJ databases">
        <title>Spirosoma flava sp. nov., a propanil-degrading bacterium isolated from herbicide-contaminated soil.</title>
        <authorList>
            <person name="Zhang L."/>
            <person name="Jiang J.-D."/>
        </authorList>
    </citation>
    <scope>NUCLEOTIDE SEQUENCE [LARGE SCALE GENOMIC DNA]</scope>
    <source>
        <strain evidence="1 2">TY50</strain>
    </source>
</reference>
<keyword evidence="2" id="KW-1185">Reference proteome</keyword>